<sequence>MTIAPDDGEDVTIGVDDPDQRPAALHLTPPLDALPRAGGARYSAHKAAGGDGLVGR</sequence>
<accession>A0ABY9VU17</accession>
<dbReference type="EMBL" id="CP134500">
    <property type="protein sequence ID" value="WNF27417.1"/>
    <property type="molecule type" value="Genomic_DNA"/>
</dbReference>
<keyword evidence="3" id="KW-1185">Reference proteome</keyword>
<gene>
    <name evidence="2" type="ORF">RI138_11530</name>
</gene>
<feature type="compositionally biased region" description="Acidic residues" evidence="1">
    <location>
        <begin position="1"/>
        <end position="10"/>
    </location>
</feature>
<dbReference type="Proteomes" id="UP001303236">
    <property type="component" value="Chromosome"/>
</dbReference>
<reference evidence="2 3" key="1">
    <citation type="submission" date="2023-09" db="EMBL/GenBank/DDBJ databases">
        <title>Genome completion map analysis of the actinomycetes C11-1.</title>
        <authorList>
            <person name="Qin P."/>
            <person name="Guan P."/>
        </authorList>
    </citation>
    <scope>NUCLEOTIDE SEQUENCE [LARGE SCALE GENOMIC DNA]</scope>
    <source>
        <strain evidence="2 3">C11-1</strain>
    </source>
</reference>
<proteinExistence type="predicted"/>
<organism evidence="2 3">
    <name type="scientific">Streptomyces durocortorensis</name>
    <dbReference type="NCBI Taxonomy" id="2811104"/>
    <lineage>
        <taxon>Bacteria</taxon>
        <taxon>Bacillati</taxon>
        <taxon>Actinomycetota</taxon>
        <taxon>Actinomycetes</taxon>
        <taxon>Kitasatosporales</taxon>
        <taxon>Streptomycetaceae</taxon>
        <taxon>Streptomyces</taxon>
    </lineage>
</organism>
<evidence type="ECO:0000313" key="2">
    <source>
        <dbReference type="EMBL" id="WNF27417.1"/>
    </source>
</evidence>
<evidence type="ECO:0000313" key="3">
    <source>
        <dbReference type="Proteomes" id="UP001303236"/>
    </source>
</evidence>
<feature type="region of interest" description="Disordered" evidence="1">
    <location>
        <begin position="1"/>
        <end position="56"/>
    </location>
</feature>
<evidence type="ECO:0000256" key="1">
    <source>
        <dbReference type="SAM" id="MobiDB-lite"/>
    </source>
</evidence>
<name>A0ABY9VU17_9ACTN</name>
<protein>
    <submittedName>
        <fullName evidence="2">Uncharacterized protein</fullName>
    </submittedName>
</protein>